<dbReference type="InterPro" id="IPR051730">
    <property type="entry name" value="NASP-like"/>
</dbReference>
<feature type="coiled-coil region" evidence="3">
    <location>
        <begin position="323"/>
        <end position="377"/>
    </location>
</feature>
<keyword evidence="7" id="KW-1185">Reference proteome</keyword>
<proteinExistence type="predicted"/>
<reference evidence="6" key="1">
    <citation type="submission" date="2023-03" db="EMBL/GenBank/DDBJ databases">
        <title>Complete genome of Cladonia borealis.</title>
        <authorList>
            <person name="Park H."/>
        </authorList>
    </citation>
    <scope>NUCLEOTIDE SEQUENCE</scope>
    <source>
        <strain evidence="6">ANT050790</strain>
    </source>
</reference>
<accession>A0AA39R553</accession>
<gene>
    <name evidence="6" type="ORF">JMJ35_002471</name>
</gene>
<feature type="region of interest" description="Disordered" evidence="4">
    <location>
        <begin position="93"/>
        <end position="125"/>
    </location>
</feature>
<keyword evidence="2" id="KW-0802">TPR repeat</keyword>
<dbReference type="PANTHER" id="PTHR15081:SF1">
    <property type="entry name" value="NUCLEAR AUTOANTIGENIC SPERM PROTEIN"/>
    <property type="match status" value="1"/>
</dbReference>
<evidence type="ECO:0000256" key="3">
    <source>
        <dbReference type="SAM" id="Coils"/>
    </source>
</evidence>
<keyword evidence="1" id="KW-0677">Repeat</keyword>
<evidence type="ECO:0000259" key="5">
    <source>
        <dbReference type="Pfam" id="PF10516"/>
    </source>
</evidence>
<dbReference type="AlphaFoldDB" id="A0AA39R553"/>
<dbReference type="Pfam" id="PF10516">
    <property type="entry name" value="SHNi-TPR"/>
    <property type="match status" value="1"/>
</dbReference>
<dbReference type="PANTHER" id="PTHR15081">
    <property type="entry name" value="NUCLEAR AUTOANTIGENIC SPERM PROTEIN NASP -RELATED"/>
    <property type="match status" value="1"/>
</dbReference>
<dbReference type="GO" id="GO:0006335">
    <property type="term" value="P:DNA replication-dependent chromatin assembly"/>
    <property type="evidence" value="ECO:0007669"/>
    <property type="project" value="TreeGrafter"/>
</dbReference>
<sequence length="482" mass="52404">MAEASEAQAGVPSTANGSEANGDVPSQLKDLIAQATLKYSIKDYNAAAELYSHATELQAEENGEMSPDNADLLYAYGRCLYHLAVKNSDVLGSKVAGEKPPEKSKKSSSKKANIEKVEEQVENTQRRIDEEIVTKVVEEKDGPIGAEAGTDKANKPYFQFTGDENWDTSEDEDEDAEENGEGAEELDEEDDFVVAYEVLDMARLLLLKKIEQVEDTAGIGKAKEEPPSQEVWQLKERLADTYDLQAEISLEGEKFPVAVGDLKSALELKKELFPQDSSLIAEAHYKLSLALEFSSVQQPRNEKGEVIAGKEAVVDEAMREEAVREMKAAIASCRIRIQKEEANLQNGGTADGVSKKSKVTKEEIEDVKEMVKDMEQRVLELLQPPVSVADPTGLGTLDGSNPLSGVLGSILGETPAAQKARLEEASKGATDLTNLVKRKKPVVDESGTGQVNGNNGKRKVDFKEETEEVGTGKKARLGDGDE</sequence>
<dbReference type="GO" id="GO:0005654">
    <property type="term" value="C:nucleoplasm"/>
    <property type="evidence" value="ECO:0007669"/>
    <property type="project" value="TreeGrafter"/>
</dbReference>
<dbReference type="EMBL" id="JAFEKC020000004">
    <property type="protein sequence ID" value="KAK0515092.1"/>
    <property type="molecule type" value="Genomic_DNA"/>
</dbReference>
<dbReference type="SUPFAM" id="SSF48452">
    <property type="entry name" value="TPR-like"/>
    <property type="match status" value="1"/>
</dbReference>
<dbReference type="InterPro" id="IPR019544">
    <property type="entry name" value="Tetratricopeptide_SHNi-TPR_dom"/>
</dbReference>
<dbReference type="GO" id="GO:0042393">
    <property type="term" value="F:histone binding"/>
    <property type="evidence" value="ECO:0007669"/>
    <property type="project" value="TreeGrafter"/>
</dbReference>
<evidence type="ECO:0000313" key="6">
    <source>
        <dbReference type="EMBL" id="KAK0515092.1"/>
    </source>
</evidence>
<dbReference type="Proteomes" id="UP001166286">
    <property type="component" value="Unassembled WGS sequence"/>
</dbReference>
<evidence type="ECO:0000313" key="7">
    <source>
        <dbReference type="Proteomes" id="UP001166286"/>
    </source>
</evidence>
<feature type="region of interest" description="Disordered" evidence="4">
    <location>
        <begin position="431"/>
        <end position="482"/>
    </location>
</feature>
<dbReference type="InterPro" id="IPR011990">
    <property type="entry name" value="TPR-like_helical_dom_sf"/>
</dbReference>
<feature type="compositionally biased region" description="Basic and acidic residues" evidence="4">
    <location>
        <begin position="112"/>
        <end position="125"/>
    </location>
</feature>
<organism evidence="6 7">
    <name type="scientific">Cladonia borealis</name>
    <dbReference type="NCBI Taxonomy" id="184061"/>
    <lineage>
        <taxon>Eukaryota</taxon>
        <taxon>Fungi</taxon>
        <taxon>Dikarya</taxon>
        <taxon>Ascomycota</taxon>
        <taxon>Pezizomycotina</taxon>
        <taxon>Lecanoromycetes</taxon>
        <taxon>OSLEUM clade</taxon>
        <taxon>Lecanoromycetidae</taxon>
        <taxon>Lecanorales</taxon>
        <taxon>Lecanorineae</taxon>
        <taxon>Cladoniaceae</taxon>
        <taxon>Cladonia</taxon>
    </lineage>
</organism>
<evidence type="ECO:0000256" key="1">
    <source>
        <dbReference type="ARBA" id="ARBA00022737"/>
    </source>
</evidence>
<dbReference type="GO" id="GO:0034080">
    <property type="term" value="P:CENP-A containing chromatin assembly"/>
    <property type="evidence" value="ECO:0007669"/>
    <property type="project" value="TreeGrafter"/>
</dbReference>
<name>A0AA39R553_9LECA</name>
<dbReference type="Gene3D" id="1.25.40.10">
    <property type="entry name" value="Tetratricopeptide repeat domain"/>
    <property type="match status" value="1"/>
</dbReference>
<feature type="compositionally biased region" description="Basic and acidic residues" evidence="4">
    <location>
        <begin position="96"/>
        <end position="105"/>
    </location>
</feature>
<keyword evidence="3" id="KW-0175">Coiled coil</keyword>
<evidence type="ECO:0000256" key="4">
    <source>
        <dbReference type="SAM" id="MobiDB-lite"/>
    </source>
</evidence>
<feature type="region of interest" description="Disordered" evidence="4">
    <location>
        <begin position="1"/>
        <end position="24"/>
    </location>
</feature>
<feature type="compositionally biased region" description="Acidic residues" evidence="4">
    <location>
        <begin position="164"/>
        <end position="188"/>
    </location>
</feature>
<comment type="caution">
    <text evidence="6">The sequence shown here is derived from an EMBL/GenBank/DDBJ whole genome shotgun (WGS) entry which is preliminary data.</text>
</comment>
<feature type="region of interest" description="Disordered" evidence="4">
    <location>
        <begin position="143"/>
        <end position="188"/>
    </location>
</feature>
<protein>
    <recommendedName>
        <fullName evidence="5">Tetratricopeptide SHNi-TPR domain-containing protein</fullName>
    </recommendedName>
</protein>
<feature type="domain" description="Tetratricopeptide SHNi-TPR" evidence="5">
    <location>
        <begin position="239"/>
        <end position="276"/>
    </location>
</feature>
<evidence type="ECO:0000256" key="2">
    <source>
        <dbReference type="ARBA" id="ARBA00022803"/>
    </source>
</evidence>